<dbReference type="GO" id="GO:0000155">
    <property type="term" value="F:phosphorelay sensor kinase activity"/>
    <property type="evidence" value="ECO:0007669"/>
    <property type="project" value="InterPro"/>
</dbReference>
<evidence type="ECO:0000256" key="8">
    <source>
        <dbReference type="ARBA" id="ARBA00023012"/>
    </source>
</evidence>
<feature type="domain" description="PAS" evidence="10">
    <location>
        <begin position="230"/>
        <end position="302"/>
    </location>
</feature>
<dbReference type="InterPro" id="IPR036097">
    <property type="entry name" value="HisK_dim/P_sf"/>
</dbReference>
<dbReference type="RefSeq" id="WP_129210172.1">
    <property type="nucleotide sequence ID" value="NZ_BMGU01000006.1"/>
</dbReference>
<dbReference type="GO" id="GO:0005524">
    <property type="term" value="F:ATP binding"/>
    <property type="evidence" value="ECO:0007669"/>
    <property type="project" value="UniProtKB-KW"/>
</dbReference>
<dbReference type="Proteomes" id="UP000290253">
    <property type="component" value="Unassembled WGS sequence"/>
</dbReference>
<dbReference type="Gene3D" id="1.10.287.130">
    <property type="match status" value="1"/>
</dbReference>
<dbReference type="Pfam" id="PF02518">
    <property type="entry name" value="HATPase_c"/>
    <property type="match status" value="1"/>
</dbReference>
<name>A0A4V1NUN1_9BACT</name>
<keyword evidence="5" id="KW-0547">Nucleotide-binding</keyword>
<protein>
    <recommendedName>
        <fullName evidence="2">histidine kinase</fullName>
        <ecNumber evidence="2">2.7.13.3</ecNumber>
    </recommendedName>
</protein>
<evidence type="ECO:0000256" key="5">
    <source>
        <dbReference type="ARBA" id="ARBA00022741"/>
    </source>
</evidence>
<dbReference type="SUPFAM" id="SSF47384">
    <property type="entry name" value="Homodimeric domain of signal transducing histidine kinase"/>
    <property type="match status" value="1"/>
</dbReference>
<keyword evidence="6" id="KW-0418">Kinase</keyword>
<dbReference type="SUPFAM" id="SSF55785">
    <property type="entry name" value="PYP-like sensor domain (PAS domain)"/>
    <property type="match status" value="1"/>
</dbReference>
<keyword evidence="3" id="KW-0597">Phosphoprotein</keyword>
<dbReference type="SMART" id="SM00065">
    <property type="entry name" value="GAF"/>
    <property type="match status" value="1"/>
</dbReference>
<keyword evidence="12" id="KW-1185">Reference proteome</keyword>
<dbReference type="EMBL" id="SDMK01000007">
    <property type="protein sequence ID" value="RXS92799.1"/>
    <property type="molecule type" value="Genomic_DNA"/>
</dbReference>
<evidence type="ECO:0000259" key="9">
    <source>
        <dbReference type="PROSITE" id="PS50109"/>
    </source>
</evidence>
<dbReference type="SUPFAM" id="SSF55781">
    <property type="entry name" value="GAF domain-like"/>
    <property type="match status" value="1"/>
</dbReference>
<dbReference type="PROSITE" id="PS50109">
    <property type="entry name" value="HIS_KIN"/>
    <property type="match status" value="1"/>
</dbReference>
<dbReference type="AlphaFoldDB" id="A0A4V1NUN1"/>
<dbReference type="OrthoDB" id="100084at2"/>
<evidence type="ECO:0000256" key="6">
    <source>
        <dbReference type="ARBA" id="ARBA00022777"/>
    </source>
</evidence>
<dbReference type="Gene3D" id="3.30.450.20">
    <property type="entry name" value="PAS domain"/>
    <property type="match status" value="1"/>
</dbReference>
<dbReference type="EC" id="2.7.13.3" evidence="2"/>
<evidence type="ECO:0000256" key="1">
    <source>
        <dbReference type="ARBA" id="ARBA00000085"/>
    </source>
</evidence>
<evidence type="ECO:0000259" key="10">
    <source>
        <dbReference type="PROSITE" id="PS50112"/>
    </source>
</evidence>
<dbReference type="InterPro" id="IPR029016">
    <property type="entry name" value="GAF-like_dom_sf"/>
</dbReference>
<sequence>MKGEDARARLDEFRIRVHGDGAPRWPGKDEGHVQSVKGGSLVAINRSSEISQARNELLDFTVIAETLQQVSNEIAPDRLIRLLMKAASQYAGSERAVLIMYERKDARVVAEAISRPGRVEVNFRDERSSDGDLPGYAVELTRLMTESTVREDVFSPNGHSPDDYIWQNRSGSMLGLPLMSKGKLIALLVLEDRNKSNPLVPECLVVLKLLASQAAMSFENMRLTQELHEREAQIRRLVDANIIGIAIWTDDGQIAEANDAFMKIIGYSREDIQSGRIRWADLTPPELREDDQQLMDELKAKGSVQPYEREYRRRDGTHIPVLISCTSLDGAEHKTVAFVIDMTERKRSEAMLRALRTELEHASRVMTIGELGASIAHETNQPLTAIVTNASALLRWLDATPPNLVRAHETAEWIVRDGEWAADVVRGLKALSQVTLIDKKPVDLNQCVEEILPLIQGDLRNGAISLTIQPAQGLKQVLGDRVQLQQVICNLIKNSIDSMAAVQNRPRELLIATYNLHRESVGVLVRDTGMAVAPDKLDYIFDRFYSTKAEGFGIGLSISRSIIENHGGQLWATINKDVGMTFEFTIRAYKPEYS</sequence>
<dbReference type="PROSITE" id="PS50112">
    <property type="entry name" value="PAS"/>
    <property type="match status" value="1"/>
</dbReference>
<keyword evidence="4" id="KW-0808">Transferase</keyword>
<dbReference type="InterPro" id="IPR036890">
    <property type="entry name" value="HATPase_C_sf"/>
</dbReference>
<dbReference type="InterPro" id="IPR003661">
    <property type="entry name" value="HisK_dim/P_dom"/>
</dbReference>
<comment type="catalytic activity">
    <reaction evidence="1">
        <text>ATP + protein L-histidine = ADP + protein N-phospho-L-histidine.</text>
        <dbReference type="EC" id="2.7.13.3"/>
    </reaction>
</comment>
<dbReference type="InterPro" id="IPR005467">
    <property type="entry name" value="His_kinase_dom"/>
</dbReference>
<keyword evidence="8" id="KW-0902">Two-component regulatory system</keyword>
<dbReference type="SMART" id="SM00387">
    <property type="entry name" value="HATPase_c"/>
    <property type="match status" value="1"/>
</dbReference>
<dbReference type="InterPro" id="IPR000014">
    <property type="entry name" value="PAS"/>
</dbReference>
<dbReference type="InterPro" id="IPR004358">
    <property type="entry name" value="Sig_transdc_His_kin-like_C"/>
</dbReference>
<dbReference type="CDD" id="cd00082">
    <property type="entry name" value="HisKA"/>
    <property type="match status" value="1"/>
</dbReference>
<dbReference type="SMART" id="SM00091">
    <property type="entry name" value="PAS"/>
    <property type="match status" value="2"/>
</dbReference>
<evidence type="ECO:0000313" key="12">
    <source>
        <dbReference type="Proteomes" id="UP000290253"/>
    </source>
</evidence>
<reference evidence="11 12" key="1">
    <citation type="journal article" date="2016" name="Int. J. Syst. Evol. Microbiol.">
        <title>Acidipila dinghuensis sp. nov., an acidobacterium isolated from forest soil.</title>
        <authorList>
            <person name="Jiang Y.W."/>
            <person name="Wang J."/>
            <person name="Chen M.H."/>
            <person name="Lv Y.Y."/>
            <person name="Qiu L.H."/>
        </authorList>
    </citation>
    <scope>NUCLEOTIDE SEQUENCE [LARGE SCALE GENOMIC DNA]</scope>
    <source>
        <strain evidence="11 12">DHOF10</strain>
    </source>
</reference>
<evidence type="ECO:0000256" key="3">
    <source>
        <dbReference type="ARBA" id="ARBA00022553"/>
    </source>
</evidence>
<evidence type="ECO:0000313" key="11">
    <source>
        <dbReference type="EMBL" id="RXS92799.1"/>
    </source>
</evidence>
<dbReference type="Gene3D" id="3.30.450.40">
    <property type="match status" value="1"/>
</dbReference>
<proteinExistence type="predicted"/>
<evidence type="ECO:0000256" key="7">
    <source>
        <dbReference type="ARBA" id="ARBA00022840"/>
    </source>
</evidence>
<dbReference type="SUPFAM" id="SSF55874">
    <property type="entry name" value="ATPase domain of HSP90 chaperone/DNA topoisomerase II/histidine kinase"/>
    <property type="match status" value="1"/>
</dbReference>
<dbReference type="PANTHER" id="PTHR43065:SF10">
    <property type="entry name" value="PEROXIDE STRESS-ACTIVATED HISTIDINE KINASE MAK3"/>
    <property type="match status" value="1"/>
</dbReference>
<comment type="caution">
    <text evidence="11">The sequence shown here is derived from an EMBL/GenBank/DDBJ whole genome shotgun (WGS) entry which is preliminary data.</text>
</comment>
<feature type="domain" description="Histidine kinase" evidence="9">
    <location>
        <begin position="374"/>
        <end position="590"/>
    </location>
</feature>
<dbReference type="Gene3D" id="3.30.565.10">
    <property type="entry name" value="Histidine kinase-like ATPase, C-terminal domain"/>
    <property type="match status" value="1"/>
</dbReference>
<dbReference type="NCBIfam" id="TIGR00229">
    <property type="entry name" value="sensory_box"/>
    <property type="match status" value="1"/>
</dbReference>
<dbReference type="InterPro" id="IPR035965">
    <property type="entry name" value="PAS-like_dom_sf"/>
</dbReference>
<dbReference type="CDD" id="cd00130">
    <property type="entry name" value="PAS"/>
    <property type="match status" value="1"/>
</dbReference>
<accession>A0A4V1NUN1</accession>
<dbReference type="PANTHER" id="PTHR43065">
    <property type="entry name" value="SENSOR HISTIDINE KINASE"/>
    <property type="match status" value="1"/>
</dbReference>
<evidence type="ECO:0000256" key="4">
    <source>
        <dbReference type="ARBA" id="ARBA00022679"/>
    </source>
</evidence>
<dbReference type="PRINTS" id="PR00344">
    <property type="entry name" value="BCTRLSENSOR"/>
</dbReference>
<dbReference type="Pfam" id="PF13426">
    <property type="entry name" value="PAS_9"/>
    <property type="match status" value="1"/>
</dbReference>
<dbReference type="InterPro" id="IPR003018">
    <property type="entry name" value="GAF"/>
</dbReference>
<organism evidence="11 12">
    <name type="scientific">Silvibacterium dinghuense</name>
    <dbReference type="NCBI Taxonomy" id="1560006"/>
    <lineage>
        <taxon>Bacteria</taxon>
        <taxon>Pseudomonadati</taxon>
        <taxon>Acidobacteriota</taxon>
        <taxon>Terriglobia</taxon>
        <taxon>Terriglobales</taxon>
        <taxon>Acidobacteriaceae</taxon>
        <taxon>Silvibacterium</taxon>
    </lineage>
</organism>
<gene>
    <name evidence="11" type="ORF">ESZ00_19915</name>
</gene>
<evidence type="ECO:0000256" key="2">
    <source>
        <dbReference type="ARBA" id="ARBA00012438"/>
    </source>
</evidence>
<keyword evidence="7" id="KW-0067">ATP-binding</keyword>
<dbReference type="InterPro" id="IPR003594">
    <property type="entry name" value="HATPase_dom"/>
</dbReference>
<dbReference type="Pfam" id="PF01590">
    <property type="entry name" value="GAF"/>
    <property type="match status" value="1"/>
</dbReference>
<dbReference type="SMART" id="SM00388">
    <property type="entry name" value="HisKA"/>
    <property type="match status" value="1"/>
</dbReference>